<dbReference type="PANTHER" id="PTHR10920:SF18">
    <property type="entry name" value="RRNA METHYLTRANSFERASE 2, MITOCHONDRIAL"/>
    <property type="match status" value="1"/>
</dbReference>
<dbReference type="SUPFAM" id="SSF53335">
    <property type="entry name" value="S-adenosyl-L-methionine-dependent methyltransferases"/>
    <property type="match status" value="1"/>
</dbReference>
<feature type="compositionally biased region" description="Basic and acidic residues" evidence="7">
    <location>
        <begin position="1"/>
        <end position="10"/>
    </location>
</feature>
<dbReference type="Pfam" id="PF01728">
    <property type="entry name" value="FtsJ"/>
    <property type="match status" value="1"/>
</dbReference>
<dbReference type="VEuPathDB" id="FungiDB:SPAR_G01130"/>
<gene>
    <name evidence="9" type="primary">MRM2</name>
    <name evidence="9" type="ORF">SPAR_G01130</name>
</gene>
<evidence type="ECO:0000256" key="7">
    <source>
        <dbReference type="SAM" id="MobiDB-lite"/>
    </source>
</evidence>
<evidence type="ECO:0000256" key="1">
    <source>
        <dbReference type="ARBA" id="ARBA00009258"/>
    </source>
</evidence>
<protein>
    <recommendedName>
        <fullName evidence="6">rRNA methyltransferase 2, mitochondrial</fullName>
    </recommendedName>
</protein>
<evidence type="ECO:0000256" key="4">
    <source>
        <dbReference type="ARBA" id="ARBA00022679"/>
    </source>
</evidence>
<evidence type="ECO:0000256" key="2">
    <source>
        <dbReference type="ARBA" id="ARBA00022552"/>
    </source>
</evidence>
<dbReference type="HAMAP" id="MF_01547">
    <property type="entry name" value="RNA_methyltr_E"/>
    <property type="match status" value="1"/>
</dbReference>
<evidence type="ECO:0000259" key="8">
    <source>
        <dbReference type="Pfam" id="PF01728"/>
    </source>
</evidence>
<evidence type="ECO:0000256" key="6">
    <source>
        <dbReference type="ARBA" id="ARBA00041184"/>
    </source>
</evidence>
<dbReference type="InterPro" id="IPR015507">
    <property type="entry name" value="rRNA-MeTfrase_E"/>
</dbReference>
<dbReference type="GeneID" id="54630507"/>
<dbReference type="OrthoDB" id="20105at2759"/>
<feature type="domain" description="Ribosomal RNA methyltransferase FtsJ" evidence="8">
    <location>
        <begin position="82"/>
        <end position="339"/>
    </location>
</feature>
<dbReference type="InterPro" id="IPR050082">
    <property type="entry name" value="RNA_methyltr_RlmE"/>
</dbReference>
<organism evidence="9">
    <name type="scientific">Saccharomyces paradoxus</name>
    <name type="common">Yeast</name>
    <name type="synonym">Saccharomyces douglasii</name>
    <dbReference type="NCBI Taxonomy" id="27291"/>
    <lineage>
        <taxon>Eukaryota</taxon>
        <taxon>Fungi</taxon>
        <taxon>Dikarya</taxon>
        <taxon>Ascomycota</taxon>
        <taxon>Saccharomycotina</taxon>
        <taxon>Saccharomycetes</taxon>
        <taxon>Saccharomycetales</taxon>
        <taxon>Saccharomycetaceae</taxon>
        <taxon>Saccharomyces</taxon>
    </lineage>
</organism>
<reference evidence="9" key="2">
    <citation type="submission" date="2020-01" db="EMBL/GenBank/DDBJ databases">
        <title>Population-level Yeast Reference Genomes.</title>
        <authorList>
            <person name="Yue J.-X."/>
        </authorList>
    </citation>
    <scope>NUCLEOTIDE SEQUENCE</scope>
    <source>
        <strain evidence="9">CBS432</strain>
    </source>
</reference>
<keyword evidence="3 9" id="KW-0489">Methyltransferase</keyword>
<reference evidence="9" key="1">
    <citation type="journal article" date="2017" name="Nat. Genet.">
        <title>Contrasting evolutionary genome dynamics between domesticated and wild yeasts.</title>
        <authorList>
            <person name="Yue J.X."/>
            <person name="Li J."/>
            <person name="Aigrain L."/>
            <person name="Hallin J."/>
            <person name="Persson K."/>
            <person name="Oliver K."/>
            <person name="Bergstrom A."/>
            <person name="Coupland P."/>
            <person name="Warringer J."/>
            <person name="Lagomarsino M.C."/>
            <person name="Fischer G."/>
            <person name="Durbin R."/>
            <person name="Liti G."/>
        </authorList>
    </citation>
    <scope>NUCLEOTIDE SEQUENCE</scope>
    <source>
        <strain evidence="9">CBS432</strain>
    </source>
</reference>
<proteinExistence type="inferred from homology"/>
<dbReference type="PANTHER" id="PTHR10920">
    <property type="entry name" value="RIBOSOMAL RNA METHYLTRANSFERASE"/>
    <property type="match status" value="1"/>
</dbReference>
<evidence type="ECO:0000256" key="3">
    <source>
        <dbReference type="ARBA" id="ARBA00022603"/>
    </source>
</evidence>
<accession>A0A8B8UR20</accession>
<sequence length="351" mass="40977">MSASNTDRKFQPSGKAYRSESNDYTYGRESYIMLLAYNRIRSIVSSSLGRIYVRYNSNSQNKWLNRQLRDPYTKEAKVQNLRSRAAFKLMQIDDKYRLFNKNKSDQRILDLGYAPGAWSQVARQRSSPDSMILGVDILPCEPPRGVNSIQANILAKRTHDLIRLFFSKHFQLNRHDELHKDHGYFQDMLEEELTHVKDTELYREIFTSDDNYDTPGTNSTLKEREKFPVDVIISDMYEPWPQTTGFWNNITNQAYFRMANTTGVSIRDHYQSIDLCDAALITAIDLLRPLGSFVCKLYTGEEENLFKKRMEAVFNNVHKFKPDASRSESKETYYIGLKKKKNIDKLDVFSN</sequence>
<keyword evidence="5" id="KW-0949">S-adenosyl-L-methionine</keyword>
<dbReference type="AlphaFoldDB" id="A0A8B8UR20"/>
<dbReference type="RefSeq" id="XP_033766235.1">
    <property type="nucleotide sequence ID" value="XM_033910344.1"/>
</dbReference>
<dbReference type="GO" id="GO:0008650">
    <property type="term" value="F:rRNA (uridine-2'-O-)-methyltransferase activity"/>
    <property type="evidence" value="ECO:0007669"/>
    <property type="project" value="TreeGrafter"/>
</dbReference>
<reference evidence="9" key="3">
    <citation type="submission" date="2025-07" db="EMBL/GenBank/DDBJ databases">
        <authorList>
            <consortium name="NCBI Genome Project"/>
        </authorList>
    </citation>
    <scope>NUCLEOTIDE SEQUENCE</scope>
    <source>
        <strain evidence="9">CBS432</strain>
    </source>
</reference>
<keyword evidence="2" id="KW-0698">rRNA processing</keyword>
<dbReference type="InterPro" id="IPR002877">
    <property type="entry name" value="RNA_MeTrfase_FtsJ_dom"/>
</dbReference>
<comment type="similarity">
    <text evidence="1">Belongs to the class I-like SAM-binding methyltransferase superfamily. RNA methyltransferase RlmE family.</text>
</comment>
<reference evidence="9" key="4">
    <citation type="submission" date="2025-08" db="UniProtKB">
        <authorList>
            <consortium name="RefSeq"/>
        </authorList>
    </citation>
    <scope>IDENTIFICATION</scope>
    <source>
        <strain evidence="9">CBS432</strain>
    </source>
</reference>
<dbReference type="GO" id="GO:0005739">
    <property type="term" value="C:mitochondrion"/>
    <property type="evidence" value="ECO:0007669"/>
    <property type="project" value="TreeGrafter"/>
</dbReference>
<name>A0A8B8UR20_SACPA</name>
<feature type="region of interest" description="Disordered" evidence="7">
    <location>
        <begin position="1"/>
        <end position="21"/>
    </location>
</feature>
<evidence type="ECO:0000313" key="9">
    <source>
        <dbReference type="RefSeq" id="XP_033766235.1"/>
    </source>
</evidence>
<dbReference type="KEGG" id="spao:SPAR_G01130"/>
<evidence type="ECO:0000256" key="5">
    <source>
        <dbReference type="ARBA" id="ARBA00022691"/>
    </source>
</evidence>
<keyword evidence="4" id="KW-0808">Transferase</keyword>
<dbReference type="Gene3D" id="3.40.50.150">
    <property type="entry name" value="Vaccinia Virus protein VP39"/>
    <property type="match status" value="1"/>
</dbReference>
<dbReference type="InterPro" id="IPR029063">
    <property type="entry name" value="SAM-dependent_MTases_sf"/>
</dbReference>